<reference evidence="3" key="1">
    <citation type="submission" date="2020-01" db="EMBL/GenBank/DDBJ databases">
        <authorList>
            <consortium name="DOE Joint Genome Institute"/>
            <person name="Haridas S."/>
            <person name="Albert R."/>
            <person name="Binder M."/>
            <person name="Bloem J."/>
            <person name="Labutti K."/>
            <person name="Salamov A."/>
            <person name="Andreopoulos B."/>
            <person name="Baker S.E."/>
            <person name="Barry K."/>
            <person name="Bills G."/>
            <person name="Bluhm B.H."/>
            <person name="Cannon C."/>
            <person name="Castanera R."/>
            <person name="Culley D.E."/>
            <person name="Daum C."/>
            <person name="Ezra D."/>
            <person name="Gonzalez J.B."/>
            <person name="Henrissat B."/>
            <person name="Kuo A."/>
            <person name="Liang C."/>
            <person name="Lipzen A."/>
            <person name="Lutzoni F."/>
            <person name="Magnuson J."/>
            <person name="Mondo S."/>
            <person name="Nolan M."/>
            <person name="Ohm R."/>
            <person name="Pangilinan J."/>
            <person name="Park H.-J."/>
            <person name="Ramirez L."/>
            <person name="Alfaro M."/>
            <person name="Sun H."/>
            <person name="Tritt A."/>
            <person name="Yoshinaga Y."/>
            <person name="Zwiers L.-H."/>
            <person name="Turgeon B.G."/>
            <person name="Goodwin S.B."/>
            <person name="Spatafora J.W."/>
            <person name="Crous P.W."/>
            <person name="Grigoriev I.V."/>
        </authorList>
    </citation>
    <scope>NUCLEOTIDE SEQUENCE</scope>
    <source>
        <strain evidence="3">CBS 342.82</strain>
    </source>
</reference>
<evidence type="ECO:0000256" key="1">
    <source>
        <dbReference type="SAM" id="MobiDB-lite"/>
    </source>
</evidence>
<reference evidence="3" key="3">
    <citation type="submission" date="2025-08" db="UniProtKB">
        <authorList>
            <consortium name="RefSeq"/>
        </authorList>
    </citation>
    <scope>IDENTIFICATION</scope>
    <source>
        <strain evidence="3">CBS 342.82</strain>
    </source>
</reference>
<feature type="compositionally biased region" description="Basic and acidic residues" evidence="1">
    <location>
        <begin position="116"/>
        <end position="133"/>
    </location>
</feature>
<dbReference type="PANTHER" id="PTHR28307">
    <property type="entry name" value="PROTEIN PAL1"/>
    <property type="match status" value="1"/>
</dbReference>
<protein>
    <recommendedName>
        <fullName evidence="4">Pal1-domain-containing protein</fullName>
    </recommendedName>
</protein>
<gene>
    <name evidence="3" type="ORF">K489DRAFT_326629</name>
</gene>
<dbReference type="AlphaFoldDB" id="A0A6J3LT24"/>
<dbReference type="GO" id="GO:0005737">
    <property type="term" value="C:cytoplasm"/>
    <property type="evidence" value="ECO:0007669"/>
    <property type="project" value="TreeGrafter"/>
</dbReference>
<feature type="region of interest" description="Disordered" evidence="1">
    <location>
        <begin position="326"/>
        <end position="372"/>
    </location>
</feature>
<feature type="compositionally biased region" description="Basic residues" evidence="1">
    <location>
        <begin position="359"/>
        <end position="372"/>
    </location>
</feature>
<evidence type="ECO:0000313" key="3">
    <source>
        <dbReference type="RefSeq" id="XP_033455962.1"/>
    </source>
</evidence>
<dbReference type="Pfam" id="PF08316">
    <property type="entry name" value="Pal1"/>
    <property type="match status" value="1"/>
</dbReference>
<name>A0A6J3LT24_9PEZI</name>
<feature type="compositionally biased region" description="Low complexity" evidence="1">
    <location>
        <begin position="329"/>
        <end position="341"/>
    </location>
</feature>
<dbReference type="InterPro" id="IPR013226">
    <property type="entry name" value="Pal1"/>
</dbReference>
<accession>A0A6J3LT24</accession>
<organism evidence="3">
    <name type="scientific">Dissoconium aciculare CBS 342.82</name>
    <dbReference type="NCBI Taxonomy" id="1314786"/>
    <lineage>
        <taxon>Eukaryota</taxon>
        <taxon>Fungi</taxon>
        <taxon>Dikarya</taxon>
        <taxon>Ascomycota</taxon>
        <taxon>Pezizomycotina</taxon>
        <taxon>Dothideomycetes</taxon>
        <taxon>Dothideomycetidae</taxon>
        <taxon>Mycosphaerellales</taxon>
        <taxon>Dissoconiaceae</taxon>
        <taxon>Dissoconium</taxon>
    </lineage>
</organism>
<keyword evidence="2" id="KW-1185">Reference proteome</keyword>
<dbReference type="RefSeq" id="XP_033455962.1">
    <property type="nucleotide sequence ID" value="XM_033601916.1"/>
</dbReference>
<sequence length="372" mass="40480">MQQENPEFAGQIADKAVSSSQAAVYLLDPLNAPEPSQETGLGSHLGNTFDKKSPTATTTSLRSPSRVSASRNSLGSNNPFRDGASHADDESILDQVIPEEGARHHRRTSSLSARYPGDDSHKPLDIIRRDSQRAHRAPHLKKRHIPGADIIDRLDPAIGGRAYHHEGPYDAALLARNTSFESSPVAALETTNAEALKATPAENIKDAVERHMPLDGVAIVPPGVPDRFGRTYEYEEGADLLRENGGDGPGYKRWADKDYHPEDLKGRSEPTFSLDRALKTHRLTDSGIELQDHAQISRDYNRASRAGTLDARDPVEIAGGEAAYAALHSSGSPPRSPNSNSDAVRRTGSLRAAGESLKRRIGSLRRRKEHEA</sequence>
<dbReference type="OrthoDB" id="5389892at2759"/>
<evidence type="ECO:0000313" key="2">
    <source>
        <dbReference type="Proteomes" id="UP000504637"/>
    </source>
</evidence>
<proteinExistence type="predicted"/>
<dbReference type="PANTHER" id="PTHR28307:SF1">
    <property type="entry name" value="PAL1 CELL MORPHOLOGY PROTEIN"/>
    <property type="match status" value="1"/>
</dbReference>
<evidence type="ECO:0008006" key="4">
    <source>
        <dbReference type="Google" id="ProtNLM"/>
    </source>
</evidence>
<reference evidence="3" key="2">
    <citation type="submission" date="2020-04" db="EMBL/GenBank/DDBJ databases">
        <authorList>
            <consortium name="NCBI Genome Project"/>
        </authorList>
    </citation>
    <scope>NUCLEOTIDE SEQUENCE</scope>
    <source>
        <strain evidence="3">CBS 342.82</strain>
    </source>
</reference>
<dbReference type="Proteomes" id="UP000504637">
    <property type="component" value="Unplaced"/>
</dbReference>
<dbReference type="GeneID" id="54359716"/>
<feature type="region of interest" description="Disordered" evidence="1">
    <location>
        <begin position="28"/>
        <end position="140"/>
    </location>
</feature>
<feature type="compositionally biased region" description="Polar residues" evidence="1">
    <location>
        <begin position="54"/>
        <end position="79"/>
    </location>
</feature>